<keyword evidence="2" id="KW-0560">Oxidoreductase</keyword>
<dbReference type="PANTHER" id="PTHR43625:SF88">
    <property type="entry name" value="OS07G0143000 PROTEIN"/>
    <property type="match status" value="1"/>
</dbReference>
<dbReference type="Pfam" id="PF00248">
    <property type="entry name" value="Aldo_ket_red"/>
    <property type="match status" value="1"/>
</dbReference>
<evidence type="ECO:0000259" key="3">
    <source>
        <dbReference type="Pfam" id="PF00248"/>
    </source>
</evidence>
<dbReference type="PANTHER" id="PTHR43625">
    <property type="entry name" value="AFLATOXIN B1 ALDEHYDE REDUCTASE"/>
    <property type="match status" value="1"/>
</dbReference>
<dbReference type="Gene3D" id="3.20.20.100">
    <property type="entry name" value="NADP-dependent oxidoreductase domain"/>
    <property type="match status" value="1"/>
</dbReference>
<protein>
    <submittedName>
        <fullName evidence="4">Aldo/keto reductase family oxidoreductase</fullName>
    </submittedName>
</protein>
<dbReference type="GO" id="GO:0005737">
    <property type="term" value="C:cytoplasm"/>
    <property type="evidence" value="ECO:0007669"/>
    <property type="project" value="TreeGrafter"/>
</dbReference>
<organism evidence="4 5">
    <name type="scientific">Trifolium medium</name>
    <dbReference type="NCBI Taxonomy" id="97028"/>
    <lineage>
        <taxon>Eukaryota</taxon>
        <taxon>Viridiplantae</taxon>
        <taxon>Streptophyta</taxon>
        <taxon>Embryophyta</taxon>
        <taxon>Tracheophyta</taxon>
        <taxon>Spermatophyta</taxon>
        <taxon>Magnoliopsida</taxon>
        <taxon>eudicotyledons</taxon>
        <taxon>Gunneridae</taxon>
        <taxon>Pentapetalae</taxon>
        <taxon>rosids</taxon>
        <taxon>fabids</taxon>
        <taxon>Fabales</taxon>
        <taxon>Fabaceae</taxon>
        <taxon>Papilionoideae</taxon>
        <taxon>50 kb inversion clade</taxon>
        <taxon>NPAAA clade</taxon>
        <taxon>Hologalegina</taxon>
        <taxon>IRL clade</taxon>
        <taxon>Trifolieae</taxon>
        <taxon>Trifolium</taxon>
    </lineage>
</organism>
<evidence type="ECO:0000313" key="4">
    <source>
        <dbReference type="EMBL" id="MCI03249.1"/>
    </source>
</evidence>
<dbReference type="EMBL" id="LXQA010032754">
    <property type="protein sequence ID" value="MCH96601.1"/>
    <property type="molecule type" value="Genomic_DNA"/>
</dbReference>
<name>A0A392NVQ2_9FABA</name>
<keyword evidence="1" id="KW-0521">NADP</keyword>
<sequence length="85" mass="9251">MLHVKTRFLLTVGVAKLAGITKTHVSLNWLVAQGNVVPIPGAKSPEQAEEFKGALGWRLTDEEVTELRSLASKIKSVIGFPVEKL</sequence>
<dbReference type="GO" id="GO:0016491">
    <property type="term" value="F:oxidoreductase activity"/>
    <property type="evidence" value="ECO:0007669"/>
    <property type="project" value="UniProtKB-KW"/>
</dbReference>
<proteinExistence type="predicted"/>
<dbReference type="InterPro" id="IPR023210">
    <property type="entry name" value="NADP_OxRdtase_dom"/>
</dbReference>
<reference evidence="4 5" key="1">
    <citation type="journal article" date="2018" name="Front. Plant Sci.">
        <title>Red Clover (Trifolium pratense) and Zigzag Clover (T. medium) - A Picture of Genomic Similarities and Differences.</title>
        <authorList>
            <person name="Dluhosova J."/>
            <person name="Istvanek J."/>
            <person name="Nedelnik J."/>
            <person name="Repkova J."/>
        </authorList>
    </citation>
    <scope>NUCLEOTIDE SEQUENCE [LARGE SCALE GENOMIC DNA]</scope>
    <source>
        <strain evidence="4">10/8</strain>
        <strain evidence="5">cv. 10/8</strain>
        <tissue evidence="4">Leaf</tissue>
    </source>
</reference>
<dbReference type="EMBL" id="LXQA010051608">
    <property type="protein sequence ID" value="MCI03249.1"/>
    <property type="molecule type" value="Genomic_DNA"/>
</dbReference>
<dbReference type="InterPro" id="IPR050791">
    <property type="entry name" value="Aldo-Keto_reductase"/>
</dbReference>
<evidence type="ECO:0000313" key="5">
    <source>
        <dbReference type="Proteomes" id="UP000265520"/>
    </source>
</evidence>
<dbReference type="InterPro" id="IPR036812">
    <property type="entry name" value="NAD(P)_OxRdtase_dom_sf"/>
</dbReference>
<keyword evidence="5" id="KW-1185">Reference proteome</keyword>
<dbReference type="SUPFAM" id="SSF51430">
    <property type="entry name" value="NAD(P)-linked oxidoreductase"/>
    <property type="match status" value="1"/>
</dbReference>
<accession>A0A392NVQ2</accession>
<evidence type="ECO:0000256" key="1">
    <source>
        <dbReference type="ARBA" id="ARBA00022857"/>
    </source>
</evidence>
<dbReference type="Proteomes" id="UP000265520">
    <property type="component" value="Unassembled WGS sequence"/>
</dbReference>
<comment type="caution">
    <text evidence="4">The sequence shown here is derived from an EMBL/GenBank/DDBJ whole genome shotgun (WGS) entry which is preliminary data.</text>
</comment>
<dbReference type="AlphaFoldDB" id="A0A392NVQ2"/>
<feature type="domain" description="NADP-dependent oxidoreductase" evidence="3">
    <location>
        <begin position="14"/>
        <end position="70"/>
    </location>
</feature>
<evidence type="ECO:0000256" key="2">
    <source>
        <dbReference type="ARBA" id="ARBA00023002"/>
    </source>
</evidence>